<accession>A0A5Q2N4D9</accession>
<dbReference type="InterPro" id="IPR006668">
    <property type="entry name" value="Mg_transptr_MgtE_intracell_dom"/>
</dbReference>
<dbReference type="OrthoDB" id="2080830at2"/>
<feature type="domain" description="Magnesium transporter MgtE intracellular" evidence="2">
    <location>
        <begin position="221"/>
        <end position="265"/>
    </location>
</feature>
<evidence type="ECO:0000313" key="4">
    <source>
        <dbReference type="Proteomes" id="UP000366051"/>
    </source>
</evidence>
<proteinExistence type="predicted"/>
<dbReference type="KEGG" id="hcv:FTV88_2074"/>
<dbReference type="Pfam" id="PF03448">
    <property type="entry name" value="MgtE_N"/>
    <property type="match status" value="1"/>
</dbReference>
<reference evidence="4" key="1">
    <citation type="submission" date="2019-11" db="EMBL/GenBank/DDBJ databases">
        <title>Genome sequence of Heliorestis convoluta strain HH, an alkaliphilic and minimalistic phototrophic bacterium from a soda lake in Egypt.</title>
        <authorList>
            <person name="Dewey E.D."/>
            <person name="Stokes L.M."/>
            <person name="Burchell B.M."/>
            <person name="Shaffer K.N."/>
            <person name="Huntington A.M."/>
            <person name="Baker J.M."/>
            <person name="Nadendla S."/>
            <person name="Giglio M.G."/>
            <person name="Touchman J.W."/>
            <person name="Blankenship R.E."/>
            <person name="Madigan M.T."/>
            <person name="Sattley W.M."/>
        </authorList>
    </citation>
    <scope>NUCLEOTIDE SEQUENCE [LARGE SCALE GENOMIC DNA]</scope>
    <source>
        <strain evidence="4">HH</strain>
    </source>
</reference>
<evidence type="ECO:0000256" key="1">
    <source>
        <dbReference type="SAM" id="Coils"/>
    </source>
</evidence>
<keyword evidence="1" id="KW-0175">Coiled coil</keyword>
<dbReference type="RefSeq" id="WP_153725416.1">
    <property type="nucleotide sequence ID" value="NZ_CP045875.1"/>
</dbReference>
<evidence type="ECO:0000259" key="2">
    <source>
        <dbReference type="Pfam" id="PF03448"/>
    </source>
</evidence>
<organism evidence="3 4">
    <name type="scientific">Heliorestis convoluta</name>
    <dbReference type="NCBI Taxonomy" id="356322"/>
    <lineage>
        <taxon>Bacteria</taxon>
        <taxon>Bacillati</taxon>
        <taxon>Bacillota</taxon>
        <taxon>Clostridia</taxon>
        <taxon>Eubacteriales</taxon>
        <taxon>Heliobacteriaceae</taxon>
        <taxon>Heliorestis</taxon>
    </lineage>
</organism>
<dbReference type="Gene3D" id="1.10.220.30">
    <property type="match status" value="1"/>
</dbReference>
<dbReference type="SUPFAM" id="SSF158791">
    <property type="entry name" value="MgtE N-terminal domain-like"/>
    <property type="match status" value="1"/>
</dbReference>
<gene>
    <name evidence="3" type="ORF">FTV88_2074</name>
</gene>
<sequence>MAKKEETNSKKSTFPWLLFFILAMPVFLLGSISAAQVAGVIDVTNYVRQIPVIGTMIPEKEEEAFFQQTFEEHRIAQLEEEKAELDNQLRELQQQLVMVEPQEDLWEQEKNELEQSLQILQEQLEQLQNARVDQESLVERLRLMRPADAVKIMENLPDQTINALLAEMDVDEAARLMALFDPVRAARLAYPDIREELENQNRSQQATQERAATLQSLGRTMAAMQPNEASMLIENLSNDMAVAILKEMDDASRGRVLSSLSTQNPVRAAQLVTMMGQS</sequence>
<dbReference type="EMBL" id="CP045875">
    <property type="protein sequence ID" value="QGG48172.1"/>
    <property type="molecule type" value="Genomic_DNA"/>
</dbReference>
<dbReference type="AlphaFoldDB" id="A0A5Q2N4D9"/>
<keyword evidence="4" id="KW-1185">Reference proteome</keyword>
<dbReference type="Proteomes" id="UP000366051">
    <property type="component" value="Chromosome"/>
</dbReference>
<protein>
    <recommendedName>
        <fullName evidence="2">Magnesium transporter MgtE intracellular domain-containing protein</fullName>
    </recommendedName>
</protein>
<feature type="coiled-coil region" evidence="1">
    <location>
        <begin position="68"/>
        <end position="144"/>
    </location>
</feature>
<name>A0A5Q2N4D9_9FIRM</name>
<evidence type="ECO:0000313" key="3">
    <source>
        <dbReference type="EMBL" id="QGG48172.1"/>
    </source>
</evidence>